<evidence type="ECO:0000256" key="5">
    <source>
        <dbReference type="ARBA" id="ARBA00022694"/>
    </source>
</evidence>
<dbReference type="SUPFAM" id="SSF52540">
    <property type="entry name" value="P-loop containing nucleoside triphosphate hydrolases"/>
    <property type="match status" value="1"/>
</dbReference>
<dbReference type="GO" id="GO:0052381">
    <property type="term" value="F:tRNA dimethylallyltransferase activity"/>
    <property type="evidence" value="ECO:0007669"/>
    <property type="project" value="UniProtKB-UniRule"/>
</dbReference>
<accession>A0A918Q2I4</accession>
<proteinExistence type="inferred from homology"/>
<comment type="catalytic activity">
    <reaction evidence="9 10 11">
        <text>adenosine(37) in tRNA + dimethylallyl diphosphate = N(6)-dimethylallyladenosine(37) in tRNA + diphosphate</text>
        <dbReference type="Rhea" id="RHEA:26482"/>
        <dbReference type="Rhea" id="RHEA-COMP:10162"/>
        <dbReference type="Rhea" id="RHEA-COMP:10375"/>
        <dbReference type="ChEBI" id="CHEBI:33019"/>
        <dbReference type="ChEBI" id="CHEBI:57623"/>
        <dbReference type="ChEBI" id="CHEBI:74411"/>
        <dbReference type="ChEBI" id="CHEBI:74415"/>
        <dbReference type="EC" id="2.5.1.75"/>
    </reaction>
</comment>
<dbReference type="InterPro" id="IPR027417">
    <property type="entry name" value="P-loop_NTPase"/>
</dbReference>
<feature type="region of interest" description="Interaction with substrate tRNA" evidence="10">
    <location>
        <begin position="177"/>
        <end position="181"/>
    </location>
</feature>
<feature type="site" description="Interaction with substrate tRNA" evidence="10">
    <location>
        <position position="141"/>
    </location>
</feature>
<keyword evidence="4 10" id="KW-0808">Transferase</keyword>
<dbReference type="GO" id="GO:0005524">
    <property type="term" value="F:ATP binding"/>
    <property type="evidence" value="ECO:0007669"/>
    <property type="project" value="UniProtKB-UniRule"/>
</dbReference>
<evidence type="ECO:0000256" key="6">
    <source>
        <dbReference type="ARBA" id="ARBA00022741"/>
    </source>
</evidence>
<feature type="region of interest" description="Interaction with substrate tRNA" evidence="10">
    <location>
        <begin position="53"/>
        <end position="56"/>
    </location>
</feature>
<keyword evidence="15" id="KW-1185">Reference proteome</keyword>
<feature type="binding site" evidence="10">
    <location>
        <begin position="28"/>
        <end position="35"/>
    </location>
    <ligand>
        <name>ATP</name>
        <dbReference type="ChEBI" id="CHEBI:30616"/>
    </ligand>
</feature>
<evidence type="ECO:0000256" key="7">
    <source>
        <dbReference type="ARBA" id="ARBA00022840"/>
    </source>
</evidence>
<evidence type="ECO:0000256" key="11">
    <source>
        <dbReference type="RuleBase" id="RU003783"/>
    </source>
</evidence>
<dbReference type="EMBL" id="BMZB01000001">
    <property type="protein sequence ID" value="GGZ30151.1"/>
    <property type="molecule type" value="Genomic_DNA"/>
</dbReference>
<evidence type="ECO:0000256" key="1">
    <source>
        <dbReference type="ARBA" id="ARBA00001946"/>
    </source>
</evidence>
<dbReference type="InterPro" id="IPR018022">
    <property type="entry name" value="IPT"/>
</dbReference>
<organism evidence="14 15">
    <name type="scientific">Asticcacaulis endophyticus</name>
    <dbReference type="NCBI Taxonomy" id="1395890"/>
    <lineage>
        <taxon>Bacteria</taxon>
        <taxon>Pseudomonadati</taxon>
        <taxon>Pseudomonadota</taxon>
        <taxon>Alphaproteobacteria</taxon>
        <taxon>Caulobacterales</taxon>
        <taxon>Caulobacteraceae</taxon>
        <taxon>Asticcacaulis</taxon>
    </lineage>
</organism>
<feature type="site" description="Interaction with substrate tRNA" evidence="10">
    <location>
        <position position="119"/>
    </location>
</feature>
<evidence type="ECO:0000256" key="9">
    <source>
        <dbReference type="ARBA" id="ARBA00049563"/>
    </source>
</evidence>
<feature type="binding site" evidence="10">
    <location>
        <begin position="30"/>
        <end position="35"/>
    </location>
    <ligand>
        <name>substrate</name>
    </ligand>
</feature>
<evidence type="ECO:0000313" key="14">
    <source>
        <dbReference type="EMBL" id="GGZ30151.1"/>
    </source>
</evidence>
<comment type="similarity">
    <text evidence="3 10 13">Belongs to the IPP transferase family.</text>
</comment>
<evidence type="ECO:0000256" key="8">
    <source>
        <dbReference type="ARBA" id="ARBA00022842"/>
    </source>
</evidence>
<dbReference type="AlphaFoldDB" id="A0A918Q2I4"/>
<sequence length="308" mass="34204">MAACHATHIAAIHINMSASPPHLLLLAGPTASGKSALALDWAVKTGGIILNADSMQLYEAVPTLTARPSADDEAIARHVLYGHLKPDQMWSTGQWLRAAQPFIDAALRGDTSLCIVGGTGLYFLSLIRGLAEIPEIGDQARTQARQTYIDMGEEAFRGLLLSVDPEACARIMTNDQQRLTRAYEVWLETGRALSDWQKTNAPILPHGSYHLEVLRPDRDWLYARCDLRFDLMLEHGAMEEVEALMASGLKLDWPIMRVLGLAEISACIQGDMTLEAARALAQQKTRNYAKRQMTWFRNQMPSVKELPR</sequence>
<dbReference type="InterPro" id="IPR039657">
    <property type="entry name" value="Dimethylallyltransferase"/>
</dbReference>
<dbReference type="Gene3D" id="1.10.20.140">
    <property type="match status" value="1"/>
</dbReference>
<dbReference type="HAMAP" id="MF_00185">
    <property type="entry name" value="IPP_trans"/>
    <property type="match status" value="1"/>
</dbReference>
<keyword evidence="8 10" id="KW-0460">Magnesium</keyword>
<reference evidence="14" key="1">
    <citation type="journal article" date="2014" name="Int. J. Syst. Evol. Microbiol.">
        <title>Complete genome sequence of Corynebacterium casei LMG S-19264T (=DSM 44701T), isolated from a smear-ripened cheese.</title>
        <authorList>
            <consortium name="US DOE Joint Genome Institute (JGI-PGF)"/>
            <person name="Walter F."/>
            <person name="Albersmeier A."/>
            <person name="Kalinowski J."/>
            <person name="Ruckert C."/>
        </authorList>
    </citation>
    <scope>NUCLEOTIDE SEQUENCE</scope>
    <source>
        <strain evidence="14">KCTC 32296</strain>
    </source>
</reference>
<dbReference type="GO" id="GO:0006400">
    <property type="term" value="P:tRNA modification"/>
    <property type="evidence" value="ECO:0007669"/>
    <property type="project" value="TreeGrafter"/>
</dbReference>
<comment type="function">
    <text evidence="2 10 12">Catalyzes the transfer of a dimethylallyl group onto the adenine at position 37 in tRNAs that read codons beginning with uridine, leading to the formation of N6-(dimethylallyl)adenosine (i(6)A).</text>
</comment>
<evidence type="ECO:0000256" key="2">
    <source>
        <dbReference type="ARBA" id="ARBA00003213"/>
    </source>
</evidence>
<dbReference type="PANTHER" id="PTHR11088">
    <property type="entry name" value="TRNA DIMETHYLALLYLTRANSFERASE"/>
    <property type="match status" value="1"/>
</dbReference>
<keyword evidence="6 10" id="KW-0547">Nucleotide-binding</keyword>
<comment type="caution">
    <text evidence="14">The sequence shown here is derived from an EMBL/GenBank/DDBJ whole genome shotgun (WGS) entry which is preliminary data.</text>
</comment>
<name>A0A918Q2I4_9CAUL</name>
<gene>
    <name evidence="10 14" type="primary">miaA</name>
    <name evidence="14" type="ORF">GCM10011273_15450</name>
</gene>
<dbReference type="Gene3D" id="3.40.50.300">
    <property type="entry name" value="P-loop containing nucleotide triphosphate hydrolases"/>
    <property type="match status" value="1"/>
</dbReference>
<dbReference type="EC" id="2.5.1.75" evidence="10"/>
<evidence type="ECO:0000256" key="13">
    <source>
        <dbReference type="RuleBase" id="RU003785"/>
    </source>
</evidence>
<dbReference type="Pfam" id="PF01715">
    <property type="entry name" value="IPPT"/>
    <property type="match status" value="1"/>
</dbReference>
<evidence type="ECO:0000256" key="10">
    <source>
        <dbReference type="HAMAP-Rule" id="MF_00185"/>
    </source>
</evidence>
<protein>
    <recommendedName>
        <fullName evidence="10">tRNA dimethylallyltransferase</fullName>
        <ecNumber evidence="10">2.5.1.75</ecNumber>
    </recommendedName>
    <alternativeName>
        <fullName evidence="10">Dimethylallyl diphosphate:tRNA dimethylallyltransferase</fullName>
        <shortName evidence="10">DMAPP:tRNA dimethylallyltransferase</shortName>
        <shortName evidence="10">DMATase</shortName>
    </alternativeName>
    <alternativeName>
        <fullName evidence="10">Isopentenyl-diphosphate:tRNA isopentenyltransferase</fullName>
        <shortName evidence="10">IPP transferase</shortName>
        <shortName evidence="10">IPPT</shortName>
        <shortName evidence="10">IPTase</shortName>
    </alternativeName>
</protein>
<evidence type="ECO:0000256" key="12">
    <source>
        <dbReference type="RuleBase" id="RU003784"/>
    </source>
</evidence>
<evidence type="ECO:0000313" key="15">
    <source>
        <dbReference type="Proteomes" id="UP000662572"/>
    </source>
</evidence>
<reference evidence="14" key="2">
    <citation type="submission" date="2020-09" db="EMBL/GenBank/DDBJ databases">
        <authorList>
            <person name="Sun Q."/>
            <person name="Kim S."/>
        </authorList>
    </citation>
    <scope>NUCLEOTIDE SEQUENCE</scope>
    <source>
        <strain evidence="14">KCTC 32296</strain>
    </source>
</reference>
<keyword evidence="5 10" id="KW-0819">tRNA processing</keyword>
<comment type="subunit">
    <text evidence="10">Monomer.</text>
</comment>
<evidence type="ECO:0000256" key="3">
    <source>
        <dbReference type="ARBA" id="ARBA00005842"/>
    </source>
</evidence>
<comment type="caution">
    <text evidence="10">Lacks conserved residue(s) required for the propagation of feature annotation.</text>
</comment>
<keyword evidence="7 10" id="KW-0067">ATP-binding</keyword>
<dbReference type="Proteomes" id="UP000662572">
    <property type="component" value="Unassembled WGS sequence"/>
</dbReference>
<dbReference type="NCBIfam" id="TIGR00174">
    <property type="entry name" value="miaA"/>
    <property type="match status" value="1"/>
</dbReference>
<comment type="cofactor">
    <cofactor evidence="1 10">
        <name>Mg(2+)</name>
        <dbReference type="ChEBI" id="CHEBI:18420"/>
    </cofactor>
</comment>
<dbReference type="PANTHER" id="PTHR11088:SF60">
    <property type="entry name" value="TRNA DIMETHYLALLYLTRANSFERASE"/>
    <property type="match status" value="1"/>
</dbReference>
<evidence type="ECO:0000256" key="4">
    <source>
        <dbReference type="ARBA" id="ARBA00022679"/>
    </source>
</evidence>